<gene>
    <name evidence="2" type="ORF">GGQ99_000932</name>
</gene>
<feature type="transmembrane region" description="Helical" evidence="1">
    <location>
        <begin position="97"/>
        <end position="118"/>
    </location>
</feature>
<evidence type="ECO:0000313" key="2">
    <source>
        <dbReference type="EMBL" id="MBB4649210.1"/>
    </source>
</evidence>
<keyword evidence="1" id="KW-1133">Transmembrane helix</keyword>
<proteinExistence type="predicted"/>
<sequence>MAGVLWSLLGVLAGAFVAIQAPVNAQLARGLGMPVAAAAVSFLAGAIVLGIIAYFTARAQGVSVDWRAPAPWLFVAGGCLGAVYVTSSVLLTPRIGAAALVAFLVTGQLLASVIVDRAGYFGVAVRELSMGRIVGAMLLLAGAMMIRIY</sequence>
<dbReference type="RefSeq" id="WP_108608066.1">
    <property type="nucleotide sequence ID" value="NZ_BAAAVZ010000008.1"/>
</dbReference>
<dbReference type="Proteomes" id="UP000539538">
    <property type="component" value="Unassembled WGS sequence"/>
</dbReference>
<feature type="transmembrane region" description="Helical" evidence="1">
    <location>
        <begin position="35"/>
        <end position="57"/>
    </location>
</feature>
<dbReference type="PANTHER" id="PTHR34821:SF2">
    <property type="entry name" value="INNER MEMBRANE PROTEIN YDCZ"/>
    <property type="match status" value="1"/>
</dbReference>
<evidence type="ECO:0000313" key="3">
    <source>
        <dbReference type="Proteomes" id="UP000539538"/>
    </source>
</evidence>
<name>A0ABR6KXQ8_9HYPH</name>
<comment type="caution">
    <text evidence="2">The sequence shown here is derived from an EMBL/GenBank/DDBJ whole genome shotgun (WGS) entry which is preliminary data.</text>
</comment>
<keyword evidence="1" id="KW-0812">Transmembrane</keyword>
<dbReference type="Pfam" id="PF04657">
    <property type="entry name" value="DMT_YdcZ"/>
    <property type="match status" value="1"/>
</dbReference>
<keyword evidence="3" id="KW-1185">Reference proteome</keyword>
<dbReference type="InterPro" id="IPR006750">
    <property type="entry name" value="YdcZ"/>
</dbReference>
<evidence type="ECO:0000256" key="1">
    <source>
        <dbReference type="SAM" id="Phobius"/>
    </source>
</evidence>
<organism evidence="2 3">
    <name type="scientific">Aminobacter niigataensis</name>
    <dbReference type="NCBI Taxonomy" id="83265"/>
    <lineage>
        <taxon>Bacteria</taxon>
        <taxon>Pseudomonadati</taxon>
        <taxon>Pseudomonadota</taxon>
        <taxon>Alphaproteobacteria</taxon>
        <taxon>Hyphomicrobiales</taxon>
        <taxon>Phyllobacteriaceae</taxon>
        <taxon>Aminobacter</taxon>
    </lineage>
</organism>
<dbReference type="EMBL" id="JACHOT010000001">
    <property type="protein sequence ID" value="MBB4649210.1"/>
    <property type="molecule type" value="Genomic_DNA"/>
</dbReference>
<keyword evidence="1" id="KW-0472">Membrane</keyword>
<feature type="transmembrane region" description="Helical" evidence="1">
    <location>
        <begin position="69"/>
        <end position="91"/>
    </location>
</feature>
<accession>A0ABR6KXQ8</accession>
<dbReference type="PANTHER" id="PTHR34821">
    <property type="entry name" value="INNER MEMBRANE PROTEIN YDCZ"/>
    <property type="match status" value="1"/>
</dbReference>
<reference evidence="2 3" key="1">
    <citation type="submission" date="2020-08" db="EMBL/GenBank/DDBJ databases">
        <title>Genomic Encyclopedia of Type Strains, Phase IV (KMG-IV): sequencing the most valuable type-strain genomes for metagenomic binning, comparative biology and taxonomic classification.</title>
        <authorList>
            <person name="Goeker M."/>
        </authorList>
    </citation>
    <scope>NUCLEOTIDE SEQUENCE [LARGE SCALE GENOMIC DNA]</scope>
    <source>
        <strain evidence="2 3">DSM 7050</strain>
    </source>
</reference>
<protein>
    <submittedName>
        <fullName evidence="2">Transporter family-2 protein</fullName>
    </submittedName>
</protein>
<feature type="transmembrane region" description="Helical" evidence="1">
    <location>
        <begin position="130"/>
        <end position="148"/>
    </location>
</feature>